<dbReference type="GO" id="GO:0006508">
    <property type="term" value="P:proteolysis"/>
    <property type="evidence" value="ECO:0007669"/>
    <property type="project" value="InterPro"/>
</dbReference>
<dbReference type="InterPro" id="IPR050821">
    <property type="entry name" value="Cytosolic_carboxypeptidase"/>
</dbReference>
<evidence type="ECO:0000259" key="4">
    <source>
        <dbReference type="PROSITE" id="PS52035"/>
    </source>
</evidence>
<proteinExistence type="inferred from homology"/>
<keyword evidence="5" id="KW-0378">Hydrolase</keyword>
<dbReference type="GO" id="GO:0008270">
    <property type="term" value="F:zinc ion binding"/>
    <property type="evidence" value="ECO:0007669"/>
    <property type="project" value="InterPro"/>
</dbReference>
<comment type="cofactor">
    <cofactor evidence="1">
        <name>Zn(2+)</name>
        <dbReference type="ChEBI" id="CHEBI:29105"/>
    </cofactor>
</comment>
<organism evidence="5">
    <name type="scientific">Trepomonas sp. PC1</name>
    <dbReference type="NCBI Taxonomy" id="1076344"/>
    <lineage>
        <taxon>Eukaryota</taxon>
        <taxon>Metamonada</taxon>
        <taxon>Diplomonadida</taxon>
        <taxon>Hexamitidae</taxon>
        <taxon>Hexamitinae</taxon>
        <taxon>Trepomonas</taxon>
    </lineage>
</organism>
<dbReference type="Pfam" id="PF00246">
    <property type="entry name" value="Peptidase_M14"/>
    <property type="match status" value="1"/>
</dbReference>
<reference evidence="5" key="1">
    <citation type="submission" date="2015-07" db="EMBL/GenBank/DDBJ databases">
        <title>Adaptation to a free-living lifestyle via gene acquisitions in the diplomonad Trepomonas sp. PC1.</title>
        <authorList>
            <person name="Xu F."/>
            <person name="Jerlstrom-Hultqvist J."/>
            <person name="Kolisko M."/>
            <person name="Simpson A.G.B."/>
            <person name="Roger A.J."/>
            <person name="Svard S.G."/>
            <person name="Andersson J.O."/>
        </authorList>
    </citation>
    <scope>NUCLEOTIDE SEQUENCE</scope>
    <source>
        <strain evidence="5">PC1</strain>
    </source>
</reference>
<keyword evidence="5" id="KW-0121">Carboxypeptidase</keyword>
<accession>A0A146K7V8</accession>
<dbReference type="AlphaFoldDB" id="A0A146K7V8"/>
<feature type="domain" description="Peptidase M14" evidence="4">
    <location>
        <begin position="157"/>
        <end position="474"/>
    </location>
</feature>
<dbReference type="PANTHER" id="PTHR12756:SF12">
    <property type="entry name" value="CYTOSOLIC CARBOXYPEPTIDASE-LIKE PROTEIN 5"/>
    <property type="match status" value="1"/>
</dbReference>
<dbReference type="GO" id="GO:0004181">
    <property type="term" value="F:metallocarboxypeptidase activity"/>
    <property type="evidence" value="ECO:0007669"/>
    <property type="project" value="InterPro"/>
</dbReference>
<protein>
    <submittedName>
        <fullName evidence="5">Zinc carboxypeptidase domain-containing protein</fullName>
    </submittedName>
</protein>
<gene>
    <name evidence="5" type="ORF">TPC1_16634</name>
</gene>
<feature type="active site" description="Proton donor/acceptor" evidence="3">
    <location>
        <position position="448"/>
    </location>
</feature>
<evidence type="ECO:0000313" key="5">
    <source>
        <dbReference type="EMBL" id="JAP91676.1"/>
    </source>
</evidence>
<evidence type="ECO:0000256" key="2">
    <source>
        <dbReference type="ARBA" id="ARBA00005988"/>
    </source>
</evidence>
<dbReference type="SUPFAM" id="SSF53187">
    <property type="entry name" value="Zn-dependent exopeptidases"/>
    <property type="match status" value="1"/>
</dbReference>
<dbReference type="InterPro" id="IPR000834">
    <property type="entry name" value="Peptidase_M14"/>
</dbReference>
<name>A0A146K7V8_9EUKA</name>
<evidence type="ECO:0000256" key="3">
    <source>
        <dbReference type="PROSITE-ProRule" id="PRU01379"/>
    </source>
</evidence>
<evidence type="ECO:0000256" key="1">
    <source>
        <dbReference type="ARBA" id="ARBA00001947"/>
    </source>
</evidence>
<feature type="non-terminal residue" evidence="5">
    <location>
        <position position="1"/>
    </location>
</feature>
<dbReference type="Gene3D" id="3.40.630.10">
    <property type="entry name" value="Zn peptidases"/>
    <property type="match status" value="1"/>
</dbReference>
<dbReference type="PANTHER" id="PTHR12756">
    <property type="entry name" value="CYTOSOLIC CARBOXYPEPTIDASE"/>
    <property type="match status" value="1"/>
</dbReference>
<comment type="similarity">
    <text evidence="2 3">Belongs to the peptidase M14 family.</text>
</comment>
<sequence length="508" mass="59727">TSQYDSGNMRTIKQLDGQPKYLSHKHFAPGSIFFEFECRVDNEKTPHETTSKAYFNFMMRRSPKECHLDFNQFLDLQFNPSSKFNNFVLIWKNPQKLARLQNNTHRIVFRTFSRQNTLINEQFQIPEQLIFDLQNIPDPFSQKFNQSNAVETVNEFAYFQLQATFSNEMIQIAFVHPFSLGQIFHDFALKMPLKEEKLTVSPAYKLPLKAYFFGTGQKAVVLTCRVHPGESLQSYVLSLLTDQLKNNKDLMQKITLIIIPALNPDGIYRGNYRADCLGNNLNRTYNRVETEFNINQAFNQFVAELQQKYEIKMMIDFHNHATLQSLVCFGNDLVDEELFKQNIAKPTFMQFLTQKRKQLKTKKSVSVPFQQQQKFEETLKILQQTLKKQRENLKFPYFLQKCDLFSAYKSDFTFESMGKEDFRGEPIEGTLRVQMLKQFGINNVYTLEFNYAVNSARQVRSINYLFFKQVSDSVYQAIIDFIADKEVFGMKSFCLTTMLQRELWDEIK</sequence>
<keyword evidence="5" id="KW-0645">Protease</keyword>
<dbReference type="PROSITE" id="PS52035">
    <property type="entry name" value="PEPTIDASE_M14"/>
    <property type="match status" value="1"/>
</dbReference>
<dbReference type="EMBL" id="GDID01004930">
    <property type="protein sequence ID" value="JAP91676.1"/>
    <property type="molecule type" value="Transcribed_RNA"/>
</dbReference>